<protein>
    <submittedName>
        <fullName evidence="2">Uncharacterized protein</fullName>
    </submittedName>
</protein>
<feature type="region of interest" description="Disordered" evidence="1">
    <location>
        <begin position="89"/>
        <end position="147"/>
    </location>
</feature>
<reference evidence="3" key="1">
    <citation type="submission" date="2014-12" db="EMBL/GenBank/DDBJ databases">
        <title>Genome Sequence of Valsa Canker Pathogens Uncovers a Specific Adaption of Colonization on Woody Bark.</title>
        <authorList>
            <person name="Yin Z."/>
            <person name="Liu H."/>
            <person name="Gao X."/>
            <person name="Li Z."/>
            <person name="Song N."/>
            <person name="Ke X."/>
            <person name="Dai Q."/>
            <person name="Wu Y."/>
            <person name="Sun Y."/>
            <person name="Xu J.-R."/>
            <person name="Kang Z.K."/>
            <person name="Wang L."/>
            <person name="Huang L."/>
        </authorList>
    </citation>
    <scope>NUCLEOTIDE SEQUENCE [LARGE SCALE GENOMIC DNA]</scope>
    <source>
        <strain evidence="3">SXYL134</strain>
    </source>
</reference>
<evidence type="ECO:0000256" key="1">
    <source>
        <dbReference type="SAM" id="MobiDB-lite"/>
    </source>
</evidence>
<organism evidence="2 3">
    <name type="scientific">Cytospora mali</name>
    <name type="common">Apple Valsa canker fungus</name>
    <name type="synonym">Valsa mali</name>
    <dbReference type="NCBI Taxonomy" id="578113"/>
    <lineage>
        <taxon>Eukaryota</taxon>
        <taxon>Fungi</taxon>
        <taxon>Dikarya</taxon>
        <taxon>Ascomycota</taxon>
        <taxon>Pezizomycotina</taxon>
        <taxon>Sordariomycetes</taxon>
        <taxon>Sordariomycetidae</taxon>
        <taxon>Diaporthales</taxon>
        <taxon>Cytosporaceae</taxon>
        <taxon>Cytospora</taxon>
    </lineage>
</organism>
<dbReference type="Proteomes" id="UP000078576">
    <property type="component" value="Unassembled WGS sequence"/>
</dbReference>
<feature type="compositionally biased region" description="Low complexity" evidence="1">
    <location>
        <begin position="90"/>
        <end position="101"/>
    </location>
</feature>
<sequence length="160" mass="16537">MFQQRTGRAARVQRRAGQSVLRVHLVRLEDGLQAQVAAGVDDLARERVRDGQLLGHAAALGARARRVEVYRVQALEGGVGLPVGGGRDAGGAAAAPLPGARAEGGGRRMANDLEANGSAGLLRARRMSDSTKSSMSPSEGSDISMSLSSTSSILGCDMLS</sequence>
<gene>
    <name evidence="2" type="ORF">VP1G_10930</name>
</gene>
<accession>A0A194V1Z5</accession>
<keyword evidence="3" id="KW-1185">Reference proteome</keyword>
<dbReference type="AlphaFoldDB" id="A0A194V1Z5"/>
<evidence type="ECO:0000313" key="3">
    <source>
        <dbReference type="Proteomes" id="UP000078576"/>
    </source>
</evidence>
<dbReference type="EMBL" id="KN714707">
    <property type="protein sequence ID" value="KUI57975.1"/>
    <property type="molecule type" value="Genomic_DNA"/>
</dbReference>
<proteinExistence type="predicted"/>
<name>A0A194V1Z5_CYTMA</name>
<feature type="compositionally biased region" description="Low complexity" evidence="1">
    <location>
        <begin position="130"/>
        <end position="147"/>
    </location>
</feature>
<evidence type="ECO:0000313" key="2">
    <source>
        <dbReference type="EMBL" id="KUI57975.1"/>
    </source>
</evidence>